<keyword evidence="7" id="KW-0723">Serine/threonine-protein kinase</keyword>
<evidence type="ECO:0000259" key="6">
    <source>
        <dbReference type="PROSITE" id="PS50011"/>
    </source>
</evidence>
<evidence type="ECO:0000256" key="2">
    <source>
        <dbReference type="ARBA" id="ARBA00022741"/>
    </source>
</evidence>
<dbReference type="Proteomes" id="UP001497493">
    <property type="component" value="Chromosome"/>
</dbReference>
<dbReference type="InterPro" id="IPR008271">
    <property type="entry name" value="Ser/Thr_kinase_AS"/>
</dbReference>
<feature type="domain" description="Protein kinase" evidence="6">
    <location>
        <begin position="36"/>
        <end position="308"/>
    </location>
</feature>
<dbReference type="CDD" id="cd14014">
    <property type="entry name" value="STKc_PknB_like"/>
    <property type="match status" value="1"/>
</dbReference>
<keyword evidence="4" id="KW-0067">ATP-binding</keyword>
<evidence type="ECO:0000313" key="7">
    <source>
        <dbReference type="EMBL" id="CAL1240269.1"/>
    </source>
</evidence>
<dbReference type="PANTHER" id="PTHR43289">
    <property type="entry name" value="MITOGEN-ACTIVATED PROTEIN KINASE KINASE KINASE 20-RELATED"/>
    <property type="match status" value="1"/>
</dbReference>
<keyword evidence="8" id="KW-1185">Reference proteome</keyword>
<keyword evidence="1 7" id="KW-0808">Transferase</keyword>
<feature type="compositionally biased region" description="Pro residues" evidence="5">
    <location>
        <begin position="1"/>
        <end position="18"/>
    </location>
</feature>
<reference evidence="7 8" key="1">
    <citation type="submission" date="2024-04" db="EMBL/GenBank/DDBJ databases">
        <authorList>
            <person name="Cremers G."/>
        </authorList>
    </citation>
    <scope>NUCLEOTIDE SEQUENCE [LARGE SCALE GENOMIC DNA]</scope>
    <source>
        <strain evidence="7">MeCH1-AG</strain>
    </source>
</reference>
<dbReference type="EMBL" id="OZ026884">
    <property type="protein sequence ID" value="CAL1240269.1"/>
    <property type="molecule type" value="Genomic_DNA"/>
</dbReference>
<dbReference type="PROSITE" id="PS50011">
    <property type="entry name" value="PROTEIN_KINASE_DOM"/>
    <property type="match status" value="1"/>
</dbReference>
<evidence type="ECO:0000256" key="3">
    <source>
        <dbReference type="ARBA" id="ARBA00022777"/>
    </source>
</evidence>
<proteinExistence type="predicted"/>
<dbReference type="Pfam" id="PF00069">
    <property type="entry name" value="Pkinase"/>
    <property type="match status" value="1"/>
</dbReference>
<keyword evidence="3 7" id="KW-0418">Kinase</keyword>
<accession>A0ABM9NI18</accession>
<dbReference type="Gene3D" id="1.10.510.10">
    <property type="entry name" value="Transferase(Phosphotransferase) domain 1"/>
    <property type="match status" value="1"/>
</dbReference>
<protein>
    <submittedName>
        <fullName evidence="7">Non-specific serine/threonine protein kinase</fullName>
        <ecNumber evidence="7">2.7.11.1</ecNumber>
    </submittedName>
</protein>
<keyword evidence="2" id="KW-0547">Nucleotide-binding</keyword>
<evidence type="ECO:0000256" key="5">
    <source>
        <dbReference type="SAM" id="MobiDB-lite"/>
    </source>
</evidence>
<evidence type="ECO:0000256" key="1">
    <source>
        <dbReference type="ARBA" id="ARBA00022679"/>
    </source>
</evidence>
<feature type="region of interest" description="Disordered" evidence="5">
    <location>
        <begin position="1"/>
        <end position="20"/>
    </location>
</feature>
<evidence type="ECO:0000256" key="4">
    <source>
        <dbReference type="ARBA" id="ARBA00022840"/>
    </source>
</evidence>
<dbReference type="RefSeq" id="WP_348759762.1">
    <property type="nucleotide sequence ID" value="NZ_OZ026884.1"/>
</dbReference>
<dbReference type="InterPro" id="IPR000719">
    <property type="entry name" value="Prot_kinase_dom"/>
</dbReference>
<sequence length="308" mass="34610">MRKPLPGPADPVPDPPPEASEEVGYFLEPGTVLDQYIIERPLAGGGFSAVYLARQRSDQLQVAIKEYLPRRIAHRNRYREVVPNGEGTRRSFLQGRQLFLEEAKVLARLRHRNIVEVLNFFRANATVYLVMTFEYGKILGDYLIKEKKGGVSEQFLHQVFPPLLDGIRAIHDHGLLHLDIKPHNVLIRSGGDPLLLDFGACQPYPYVERARFGKVLSNGFSPIEQYDAHGVLGPWSDIYATGATMRMCLDGHFPPSALERAERDPLVPASKAFRRKYSPALLEAIDWAMAVAPKDRPQSVGEFLAVFP</sequence>
<dbReference type="EC" id="2.7.11.1" evidence="7"/>
<dbReference type="SMART" id="SM00220">
    <property type="entry name" value="S_TKc"/>
    <property type="match status" value="1"/>
</dbReference>
<dbReference type="PROSITE" id="PS00108">
    <property type="entry name" value="PROTEIN_KINASE_ST"/>
    <property type="match status" value="1"/>
</dbReference>
<dbReference type="InterPro" id="IPR011009">
    <property type="entry name" value="Kinase-like_dom_sf"/>
</dbReference>
<dbReference type="PANTHER" id="PTHR43289:SF6">
    <property type="entry name" value="SERINE_THREONINE-PROTEIN KINASE NEKL-3"/>
    <property type="match status" value="1"/>
</dbReference>
<dbReference type="GO" id="GO:0004674">
    <property type="term" value="F:protein serine/threonine kinase activity"/>
    <property type="evidence" value="ECO:0007669"/>
    <property type="project" value="UniProtKB-KW"/>
</dbReference>
<organism evidence="7 8">
    <name type="scientific">Candidatus Methylocalor cossyra</name>
    <dbReference type="NCBI Taxonomy" id="3108543"/>
    <lineage>
        <taxon>Bacteria</taxon>
        <taxon>Pseudomonadati</taxon>
        <taxon>Pseudomonadota</taxon>
        <taxon>Gammaproteobacteria</taxon>
        <taxon>Methylococcales</taxon>
        <taxon>Methylococcaceae</taxon>
        <taxon>Candidatus Methylocalor</taxon>
    </lineage>
</organism>
<evidence type="ECO:0000313" key="8">
    <source>
        <dbReference type="Proteomes" id="UP001497493"/>
    </source>
</evidence>
<name>A0ABM9NI18_9GAMM</name>
<dbReference type="SUPFAM" id="SSF56112">
    <property type="entry name" value="Protein kinase-like (PK-like)"/>
    <property type="match status" value="1"/>
</dbReference>
<gene>
    <name evidence="7" type="ORF">MECH1_V1_1493</name>
</gene>